<sequence>MTAKFEIRADYDRDSIVVYQAYRPEIAEAAVAAQRFVPPFSTERMTWIKPSFRWLMQRSNWARKDGQERILAVRITRAGWEEALAQAVLTSPERRVYAGNEQWRSLFARSVVHVQWDPEYSLRGAKLDHRSIQVGLSRHIVDRYVSDWTVEIRDLTPAVRAMREHLRAGRVERARGLLPAERVYPLTAELAKTIGAEPV</sequence>
<evidence type="ECO:0000313" key="1">
    <source>
        <dbReference type="EMBL" id="AYF75445.1"/>
    </source>
</evidence>
<dbReference type="PANTHER" id="PTHR38567:SF1">
    <property type="entry name" value="DUF4291 DOMAIN-CONTAINING PROTEIN"/>
    <property type="match status" value="1"/>
</dbReference>
<name>A0A386ZFP6_9NOCA</name>
<reference evidence="1 2" key="1">
    <citation type="submission" date="2018-09" db="EMBL/GenBank/DDBJ databases">
        <title>Nocardia yunnanensis sp. nov., an actinomycete isolated from a soil sample.</title>
        <authorList>
            <person name="Zhang J."/>
        </authorList>
    </citation>
    <scope>NUCLEOTIDE SEQUENCE [LARGE SCALE GENOMIC DNA]</scope>
    <source>
        <strain evidence="1 2">CFHS0054</strain>
    </source>
</reference>
<dbReference type="RefSeq" id="WP_120737963.1">
    <property type="nucleotide sequence ID" value="NZ_CP032568.1"/>
</dbReference>
<dbReference type="OrthoDB" id="65842at2"/>
<organism evidence="1 2">
    <name type="scientific">Nocardia yunnanensis</name>
    <dbReference type="NCBI Taxonomy" id="2382165"/>
    <lineage>
        <taxon>Bacteria</taxon>
        <taxon>Bacillati</taxon>
        <taxon>Actinomycetota</taxon>
        <taxon>Actinomycetes</taxon>
        <taxon>Mycobacteriales</taxon>
        <taxon>Nocardiaceae</taxon>
        <taxon>Nocardia</taxon>
    </lineage>
</organism>
<dbReference type="EMBL" id="CP032568">
    <property type="protein sequence ID" value="AYF75445.1"/>
    <property type="molecule type" value="Genomic_DNA"/>
</dbReference>
<dbReference type="Pfam" id="PF14124">
    <property type="entry name" value="DUF4291"/>
    <property type="match status" value="1"/>
</dbReference>
<keyword evidence="2" id="KW-1185">Reference proteome</keyword>
<evidence type="ECO:0000313" key="2">
    <source>
        <dbReference type="Proteomes" id="UP000267164"/>
    </source>
</evidence>
<proteinExistence type="predicted"/>
<dbReference type="AlphaFoldDB" id="A0A386ZFP6"/>
<dbReference type="PANTHER" id="PTHR38567">
    <property type="entry name" value="DUF4291 DOMAIN-CONTAINING PROTEIN"/>
    <property type="match status" value="1"/>
</dbReference>
<accession>A0A386ZFP6</accession>
<gene>
    <name evidence="1" type="ORF">D7D52_18070</name>
</gene>
<protein>
    <submittedName>
        <fullName evidence="1">DUF4291 domain-containing protein</fullName>
    </submittedName>
</protein>
<dbReference type="Proteomes" id="UP000267164">
    <property type="component" value="Chromosome"/>
</dbReference>
<dbReference type="KEGG" id="nyu:D7D52_18070"/>
<dbReference type="InterPro" id="IPR025633">
    <property type="entry name" value="DUF4291"/>
</dbReference>